<feature type="region of interest" description="Disordered" evidence="7">
    <location>
        <begin position="170"/>
        <end position="197"/>
    </location>
</feature>
<evidence type="ECO:0000256" key="4">
    <source>
        <dbReference type="ARBA" id="ARBA00022695"/>
    </source>
</evidence>
<comment type="similarity">
    <text evidence="1 6">Belongs to the RNA polymerase beta' chain family.</text>
</comment>
<evidence type="ECO:0000259" key="8">
    <source>
        <dbReference type="SMART" id="SM00663"/>
    </source>
</evidence>
<dbReference type="SMART" id="SM00663">
    <property type="entry name" value="RPOLA_N"/>
    <property type="match status" value="1"/>
</dbReference>
<evidence type="ECO:0000256" key="7">
    <source>
        <dbReference type="SAM" id="MobiDB-lite"/>
    </source>
</evidence>
<dbReference type="FunFam" id="2.40.40.20:FF:000019">
    <property type="entry name" value="DNA-directed RNA polymerase II subunit RPB1"/>
    <property type="match status" value="1"/>
</dbReference>
<keyword evidence="5 6" id="KW-0804">Transcription</keyword>
<dbReference type="Gene3D" id="3.30.1490.180">
    <property type="entry name" value="RNA polymerase ii"/>
    <property type="match status" value="1"/>
</dbReference>
<dbReference type="GO" id="GO:0003899">
    <property type="term" value="F:DNA-directed RNA polymerase activity"/>
    <property type="evidence" value="ECO:0007669"/>
    <property type="project" value="UniProtKB-EC"/>
</dbReference>
<feature type="region of interest" description="Disordered" evidence="7">
    <location>
        <begin position="2304"/>
        <end position="2324"/>
    </location>
</feature>
<feature type="compositionally biased region" description="Basic and acidic residues" evidence="7">
    <location>
        <begin position="2215"/>
        <end position="2226"/>
    </location>
</feature>
<evidence type="ECO:0000256" key="3">
    <source>
        <dbReference type="ARBA" id="ARBA00022679"/>
    </source>
</evidence>
<feature type="region of interest" description="Disordered" evidence="7">
    <location>
        <begin position="811"/>
        <end position="831"/>
    </location>
</feature>
<dbReference type="GeneID" id="24266865"/>
<feature type="compositionally biased region" description="Acidic residues" evidence="7">
    <location>
        <begin position="2138"/>
        <end position="2159"/>
    </location>
</feature>
<keyword evidence="4 6" id="KW-0548">Nucleotidyltransferase</keyword>
<evidence type="ECO:0000256" key="1">
    <source>
        <dbReference type="ARBA" id="ARBA00006460"/>
    </source>
</evidence>
<dbReference type="SUPFAM" id="SSF64484">
    <property type="entry name" value="beta and beta-prime subunits of DNA dependent RNA-polymerase"/>
    <property type="match status" value="2"/>
</dbReference>
<dbReference type="InterPro" id="IPR000722">
    <property type="entry name" value="RNA_pol_asu"/>
</dbReference>
<dbReference type="PANTHER" id="PTHR19376:SF11">
    <property type="entry name" value="DNA-DIRECTED RNA POLYMERASE I SUBUNIT RPA1"/>
    <property type="match status" value="1"/>
</dbReference>
<evidence type="ECO:0000256" key="5">
    <source>
        <dbReference type="ARBA" id="ARBA00023163"/>
    </source>
</evidence>
<dbReference type="OMA" id="MGRSIDM"/>
<dbReference type="EC" id="2.7.7.6" evidence="6"/>
<feature type="compositionally biased region" description="Polar residues" evidence="7">
    <location>
        <begin position="820"/>
        <end position="831"/>
    </location>
</feature>
<feature type="compositionally biased region" description="Polar residues" evidence="7">
    <location>
        <begin position="2230"/>
        <end position="2239"/>
    </location>
</feature>
<keyword evidence="10" id="KW-1185">Reference proteome</keyword>
<dbReference type="Gene3D" id="2.40.40.20">
    <property type="match status" value="1"/>
</dbReference>
<dbReference type="Gene3D" id="1.10.274.100">
    <property type="entry name" value="RNA polymerase Rpb1, domain 3"/>
    <property type="match status" value="1"/>
</dbReference>
<keyword evidence="3 6" id="KW-0808">Transferase</keyword>
<evidence type="ECO:0000256" key="2">
    <source>
        <dbReference type="ARBA" id="ARBA00022478"/>
    </source>
</evidence>
<dbReference type="Pfam" id="PF05000">
    <property type="entry name" value="RNA_pol_Rpb1_4"/>
    <property type="match status" value="1"/>
</dbReference>
<sequence length="2568" mass="292876">MYDINKAVSVEVRSAELGVLSSEELRRISLGKYENELLEYEKKHSSGVTSKIFFDPKYGTIDARQICSVCFERHENCVGHIGHLEFTLPLFNPLFYKDLCELLGLVCLNCYKVCCSEDTFFLLKHIYQLKALNEIESSNRIVCKRSYDKEYIVGQIAQLYRRVCEAEQHNGHDETSGKNGVNEAGEPNYASETDEGEGAEVHLKKLKEKIKEFNFDATKLAFESNYNYEEYLQLTKTLKVIMKRSGRCPSCKFKRNISSRMSQKRDTINFVGLYLQNSFLKKYMQGGKKRGKGEGPVGAEEELEEMVEREEAGEYFYGGANEEGMASAATPVHAAAVDAAMDDGSTPARESLPDMALNYKKRNVKEKSTVRLFSFQVIDLLQKIFKKNDQDILNLLYPFTKRDGHKVFFLNDMGISANRFRVKMRGFHKKSKMMNVLSKFNALLKLCISAKKEINFEELVEKNKKELQLYKEMFSLFSIRMKYKLNVDIMDNDTEITKVDFLRSYDLIFRNKSAYINILFSNLQVAMNTFFDGTFAAHLPDAKMSNQGLREVLDKKEGMLRKNIMGKRVNNCARTVISPDTFIETNQIGVPLEFAKKLTMDECITENNLDYVKRLILNGPDIYPGALSYRDARGNVFKLSKEYEKREQLVKQLEKMDLKKQSSTLVLHRHARDGDIVIMNRQPTLHKFSIMAHFMKIFQSEKVFRLNYVNCSSYNADFDGDEMNLHLLQTAHARSEATHLMNSDFLFTSFKDGAPLRGLAQDFILGGLHLTSLETFLNYDEYCNLLQCALNCLLSRKDCFFFEKTRSRREVSGARGGGSSNTVQSEEATQGESCVRGEKCVQHDDASAPPGKTQQPTQTTWKIRNHSYLDPYAVVLNRTHFTIVTEEPAILCPRKLWTGKQLITSILKTVLDRVAVETYDQRRDNEFMKNYKGINYYAKAKTDPSLWSFDPINECDVIIRNSELLQGVLDKLHFGASSNSFVHLCYELFGPKTAAVILDCFGRLFISFLQLRGTSLSLYDFILNKDARQEKVNIRKRISFTGFYLQNLFTHSIAKALNVDVNKMNAYSRSKLNSYSENNDLFVNNLYNMYKRRGDFMNDCPGEGCVQNNTLPTDKGNKKQNGHSSETHQCEKLLPSEEHLDVKEEAYFAALLNKEIQNLLAQGSGGKETPHSSSSSSLVQRAIDRIINRRSRHGNHHAEEEGEEGEETDDETDEDEEGEKLKGEGPLPNIRRNTLLRKLFRSLSEPRFMVSPNFVGDKATKVIQKVVRFLKRANCSRRLKVYILFELFQSRSVLKHFPALASCVNDLSHDVSNEEILHHVLSSVNVDRAQEGVKQGEGEGSGVATEEMLNKFLRLLEDMEDDGRGFFEGNSTDEQEKKGEDKYYEKRDEPPLFCINEQDEQVIKDCLKKSFPSFILNEEIGNLSFNGKDHYYEDCVNKKGTEEDTMFQFYNMKDVFNKLEFLIHTYFLQMRGEFDGVIDSLFQPYLCRVSSNTNNLISMNNLMNKFLNNGFSNMIFTGAKGSKVNYAMICGMLDQQYLEGKRVPRMRSGKTLPSFHRYDYGARACGLITDCFLEGLRPQEYFFHCMSGREGLIDTAVKTAKSGYIQRCLIKCMESVILHYDGTVRNEDNSIIQFLYGEDGIDPSRISYLDAPKDLINNYHVSFSKYLLHDAVDRMQRNERLFGDMDRWNGLDGDGGGDDPLETQFSPYSYMGATSERFREKLHHTITKDLNLADCYNLPEQFDTQSASLLKAKYFRSLCDPGESIGILVAQSFGEPATQMTLNTFHLAGTENVTMGIPRLKEIFLSSKLTSKPMIYVPIKMDPQGGGTTTTDANAMKNYINEIADQILSTYKSICLSDVIYGVGVDRKLILREAGEKEARIHNLQVVSMKGEEQQYDTCAASDGGDVQAAKVMNALQNTQLSFEVEKEWKYEIVIQFENLDHFCKVNNHLTIQIILSRAVNCVLCSVLNKIQESLLTYNMRHVHSFNHEHYDELFEFVCAKMKEEFNFNVQKFEYKNDEDKINAKLKLMSSRGGPTGATNEADADVVRDENHIGEEDYYNNGAVGAFAKGASGAGASRNYENEGEEDVLSDHMDGNTFARDSDNDHRHDDGEGNDTEEEEAEDGYGAQDGGQKHSSSESEEEGDGDPDSPSEEDKDYDESERSEGDLEEEEEAAIEQEEATSEGEQHSEEESLNEEDPLKEEAEDDEFGQGLGTSDRKVPAEESCKKGKTNGSPLSERSTSAERLGEEPYTEESANQSDDHPGVGNCDGEVPYRDDENEDKQEDEEEWEKRIAKDFANLPYDYKNNVNLKNDHDEEEDDERMDREYGTEKMKNENKKWVKSIIEKLKCSLLCFIKNISFSPVTWILKFEIGWNVNFFPHPIDFLSYVKTELAKEILFKVKDLNNPKVLKGKDITHTGAEYELQIEGKNIFKLYNIKDKFIDKTKLYCNDIYTIVKTYGIEAGRLCITKELKKVFEAYGIQIDFRHLSFISDFMTHTGDLKSFSRHGLGSFRNVFHKMSFECATNFLTQGCVHNSVDYLSTASSSLFFGKPIKVGTNVADIVTHIEGSA</sequence>
<dbReference type="Gene3D" id="4.10.860.120">
    <property type="entry name" value="RNA polymerase II, clamp domain"/>
    <property type="match status" value="1"/>
</dbReference>
<comment type="catalytic activity">
    <reaction evidence="6">
        <text>RNA(n) + a ribonucleoside 5'-triphosphate = RNA(n+1) + diphosphate</text>
        <dbReference type="Rhea" id="RHEA:21248"/>
        <dbReference type="Rhea" id="RHEA-COMP:14527"/>
        <dbReference type="Rhea" id="RHEA-COMP:17342"/>
        <dbReference type="ChEBI" id="CHEBI:33019"/>
        <dbReference type="ChEBI" id="CHEBI:61557"/>
        <dbReference type="ChEBI" id="CHEBI:140395"/>
        <dbReference type="EC" id="2.7.7.6"/>
    </reaction>
</comment>
<feature type="compositionally biased region" description="Basic and acidic residues" evidence="7">
    <location>
        <begin position="2089"/>
        <end position="2111"/>
    </location>
</feature>
<name>A0A0D9QT87_PLAFR</name>
<dbReference type="InterPro" id="IPR007066">
    <property type="entry name" value="RNA_pol_Rpb1_3"/>
</dbReference>
<dbReference type="Pfam" id="PF00623">
    <property type="entry name" value="RNA_pol_Rpb1_2"/>
    <property type="match status" value="1"/>
</dbReference>
<keyword evidence="2 6" id="KW-0240">DNA-directed RNA polymerase</keyword>
<feature type="compositionally biased region" description="Acidic residues" evidence="7">
    <location>
        <begin position="2166"/>
        <end position="2182"/>
    </location>
</feature>
<dbReference type="Proteomes" id="UP000054561">
    <property type="component" value="Unassembled WGS sequence"/>
</dbReference>
<dbReference type="InterPro" id="IPR044893">
    <property type="entry name" value="RNA_pol_Rpb1_clamp_domain"/>
</dbReference>
<feature type="compositionally biased region" description="Acidic residues" evidence="7">
    <location>
        <begin position="2112"/>
        <end position="2123"/>
    </location>
</feature>
<dbReference type="VEuPathDB" id="PlasmoDB:AK88_01551"/>
<dbReference type="Pfam" id="PF04998">
    <property type="entry name" value="RNA_pol_Rpb1_5"/>
    <property type="match status" value="2"/>
</dbReference>
<dbReference type="InterPro" id="IPR007080">
    <property type="entry name" value="RNA_pol_Rpb1_1"/>
</dbReference>
<feature type="compositionally biased region" description="Acidic residues" evidence="7">
    <location>
        <begin position="1200"/>
        <end position="1218"/>
    </location>
</feature>
<dbReference type="InterPro" id="IPR007081">
    <property type="entry name" value="RNA_pol_Rpb1_5"/>
</dbReference>
<dbReference type="GO" id="GO:0003677">
    <property type="term" value="F:DNA binding"/>
    <property type="evidence" value="ECO:0007669"/>
    <property type="project" value="InterPro"/>
</dbReference>
<evidence type="ECO:0000313" key="9">
    <source>
        <dbReference type="EMBL" id="KJP88861.1"/>
    </source>
</evidence>
<dbReference type="Gene3D" id="1.10.132.30">
    <property type="match status" value="1"/>
</dbReference>
<feature type="compositionally biased region" description="Acidic residues" evidence="7">
    <location>
        <begin position="2276"/>
        <end position="2287"/>
    </location>
</feature>
<gene>
    <name evidence="9" type="ORF">AK88_01551</name>
</gene>
<dbReference type="InterPro" id="IPR045867">
    <property type="entry name" value="DNA-dir_RpoC_beta_prime"/>
</dbReference>
<feature type="region of interest" description="Disordered" evidence="7">
    <location>
        <begin position="1111"/>
        <end position="1136"/>
    </location>
</feature>
<evidence type="ECO:0000256" key="6">
    <source>
        <dbReference type="RuleBase" id="RU004279"/>
    </source>
</evidence>
<dbReference type="InterPro" id="IPR042102">
    <property type="entry name" value="RNA_pol_Rpb1_3_sf"/>
</dbReference>
<proteinExistence type="inferred from homology"/>
<evidence type="ECO:0000313" key="10">
    <source>
        <dbReference type="Proteomes" id="UP000054561"/>
    </source>
</evidence>
<accession>A0A0D9QT87</accession>
<dbReference type="Gene3D" id="6.20.50.80">
    <property type="match status" value="1"/>
</dbReference>
<dbReference type="GO" id="GO:0005736">
    <property type="term" value="C:RNA polymerase I complex"/>
    <property type="evidence" value="ECO:0007669"/>
    <property type="project" value="TreeGrafter"/>
</dbReference>
<dbReference type="Pfam" id="PF04997">
    <property type="entry name" value="RNA_pol_Rpb1_1"/>
    <property type="match status" value="1"/>
</dbReference>
<reference evidence="9 10" key="1">
    <citation type="submission" date="2014-03" db="EMBL/GenBank/DDBJ databases">
        <title>The Genome Sequence of Plasmodium fragile nilgiri.</title>
        <authorList>
            <consortium name="The Broad Institute Genomics Platform"/>
            <consortium name="The Broad Institute Genome Sequencing Center for Infectious Disease"/>
            <person name="Neafsey D."/>
            <person name="Duraisingh M."/>
            <person name="Young S.K."/>
            <person name="Zeng Q."/>
            <person name="Gargeya S."/>
            <person name="Abouelleil A."/>
            <person name="Alvarado L."/>
            <person name="Chapman S.B."/>
            <person name="Gainer-Dewar J."/>
            <person name="Goldberg J."/>
            <person name="Griggs A."/>
            <person name="Gujja S."/>
            <person name="Hansen M."/>
            <person name="Howarth C."/>
            <person name="Imamovic A."/>
            <person name="Larimer J."/>
            <person name="Pearson M."/>
            <person name="Poon T.W."/>
            <person name="Priest M."/>
            <person name="Roberts A."/>
            <person name="Saif S."/>
            <person name="Shea T."/>
            <person name="Sykes S."/>
            <person name="Wortman J."/>
            <person name="Nusbaum C."/>
            <person name="Birren B."/>
        </authorList>
    </citation>
    <scope>NUCLEOTIDE SEQUENCE [LARGE SCALE GENOMIC DNA]</scope>
    <source>
        <strain evidence="10">nilgiri</strain>
    </source>
</reference>
<dbReference type="OrthoDB" id="270392at2759"/>
<dbReference type="GO" id="GO:0006351">
    <property type="term" value="P:DNA-templated transcription"/>
    <property type="evidence" value="ECO:0007669"/>
    <property type="project" value="InterPro"/>
</dbReference>
<feature type="compositionally biased region" description="Acidic residues" evidence="7">
    <location>
        <begin position="2191"/>
        <end position="2208"/>
    </location>
</feature>
<dbReference type="InterPro" id="IPR006592">
    <property type="entry name" value="RNA_pol_N"/>
</dbReference>
<feature type="compositionally biased region" description="Basic and acidic residues" evidence="7">
    <location>
        <begin position="1125"/>
        <end position="1136"/>
    </location>
</feature>
<dbReference type="InterPro" id="IPR038120">
    <property type="entry name" value="Rpb1_funnel_sf"/>
</dbReference>
<protein>
    <recommendedName>
        <fullName evidence="6">DNA-directed RNA polymerase subunit</fullName>
        <ecNumber evidence="6">2.7.7.6</ecNumber>
    </recommendedName>
</protein>
<dbReference type="Gene3D" id="6.10.250.2940">
    <property type="match status" value="1"/>
</dbReference>
<dbReference type="InterPro" id="IPR007083">
    <property type="entry name" value="RNA_pol_Rpb1_4"/>
</dbReference>
<dbReference type="RefSeq" id="XP_012334609.1">
    <property type="nucleotide sequence ID" value="XM_012479186.1"/>
</dbReference>
<dbReference type="Pfam" id="PF04983">
    <property type="entry name" value="RNA_pol_Rpb1_3"/>
    <property type="match status" value="1"/>
</dbReference>
<feature type="domain" description="RNA polymerase N-terminal" evidence="8">
    <location>
        <begin position="467"/>
        <end position="771"/>
    </location>
</feature>
<dbReference type="PANTHER" id="PTHR19376">
    <property type="entry name" value="DNA-DIRECTED RNA POLYMERASE"/>
    <property type="match status" value="1"/>
</dbReference>
<organism evidence="9 10">
    <name type="scientific">Plasmodium fragile</name>
    <dbReference type="NCBI Taxonomy" id="5857"/>
    <lineage>
        <taxon>Eukaryota</taxon>
        <taxon>Sar</taxon>
        <taxon>Alveolata</taxon>
        <taxon>Apicomplexa</taxon>
        <taxon>Aconoidasida</taxon>
        <taxon>Haemosporida</taxon>
        <taxon>Plasmodiidae</taxon>
        <taxon>Plasmodium</taxon>
        <taxon>Plasmodium (Plasmodium)</taxon>
    </lineage>
</organism>
<feature type="region of interest" description="Disordered" evidence="7">
    <location>
        <begin position="2072"/>
        <end position="2287"/>
    </location>
</feature>
<feature type="region of interest" description="Disordered" evidence="7">
    <location>
        <begin position="1188"/>
        <end position="1229"/>
    </location>
</feature>
<dbReference type="EMBL" id="KQ001657">
    <property type="protein sequence ID" value="KJP88861.1"/>
    <property type="molecule type" value="Genomic_DNA"/>
</dbReference>
<comment type="function">
    <text evidence="6">DNA-dependent RNA polymerase catalyzes the transcription of DNA into RNA using the four ribonucleoside triphosphates as substrates.</text>
</comment>